<dbReference type="EMBL" id="JAZDUA010000116">
    <property type="protein sequence ID" value="KAK7867556.1"/>
    <property type="molecule type" value="Genomic_DNA"/>
</dbReference>
<evidence type="ECO:0008006" key="4">
    <source>
        <dbReference type="Google" id="ProtNLM"/>
    </source>
</evidence>
<sequence length="68" mass="6978">MSKFVVLVVVALCAVVAAVSAVPFPFPAGPGPAPAPKEALKGAEQVYYAGYGVPAYTGYAAYPYAYYG</sequence>
<gene>
    <name evidence="2" type="ORF">R5R35_004309</name>
</gene>
<dbReference type="AlphaFoldDB" id="A0AAN9Z7X3"/>
<keyword evidence="3" id="KW-1185">Reference proteome</keyword>
<comment type="caution">
    <text evidence="2">The sequence shown here is derived from an EMBL/GenBank/DDBJ whole genome shotgun (WGS) entry which is preliminary data.</text>
</comment>
<feature type="signal peptide" evidence="1">
    <location>
        <begin position="1"/>
        <end position="21"/>
    </location>
</feature>
<proteinExistence type="predicted"/>
<reference evidence="2 3" key="1">
    <citation type="submission" date="2024-03" db="EMBL/GenBank/DDBJ databases">
        <title>The genome assembly and annotation of the cricket Gryllus longicercus Weissman &amp; Gray.</title>
        <authorList>
            <person name="Szrajer S."/>
            <person name="Gray D."/>
            <person name="Ylla G."/>
        </authorList>
    </citation>
    <scope>NUCLEOTIDE SEQUENCE [LARGE SCALE GENOMIC DNA]</scope>
    <source>
        <strain evidence="2">DAG 2021-001</strain>
        <tissue evidence="2">Whole body minus gut</tissue>
    </source>
</reference>
<evidence type="ECO:0000313" key="3">
    <source>
        <dbReference type="Proteomes" id="UP001378592"/>
    </source>
</evidence>
<feature type="chain" id="PRO_5042887479" description="Neuropeptide-like 4" evidence="1">
    <location>
        <begin position="22"/>
        <end position="68"/>
    </location>
</feature>
<organism evidence="2 3">
    <name type="scientific">Gryllus longicercus</name>
    <dbReference type="NCBI Taxonomy" id="2509291"/>
    <lineage>
        <taxon>Eukaryota</taxon>
        <taxon>Metazoa</taxon>
        <taxon>Ecdysozoa</taxon>
        <taxon>Arthropoda</taxon>
        <taxon>Hexapoda</taxon>
        <taxon>Insecta</taxon>
        <taxon>Pterygota</taxon>
        <taxon>Neoptera</taxon>
        <taxon>Polyneoptera</taxon>
        <taxon>Orthoptera</taxon>
        <taxon>Ensifera</taxon>
        <taxon>Gryllidea</taxon>
        <taxon>Grylloidea</taxon>
        <taxon>Gryllidae</taxon>
        <taxon>Gryllinae</taxon>
        <taxon>Gryllus</taxon>
    </lineage>
</organism>
<keyword evidence="1" id="KW-0732">Signal</keyword>
<protein>
    <recommendedName>
        <fullName evidence="4">Neuropeptide-like 4</fullName>
    </recommendedName>
</protein>
<dbReference type="Proteomes" id="UP001378592">
    <property type="component" value="Unassembled WGS sequence"/>
</dbReference>
<evidence type="ECO:0000313" key="2">
    <source>
        <dbReference type="EMBL" id="KAK7867556.1"/>
    </source>
</evidence>
<name>A0AAN9Z7X3_9ORTH</name>
<accession>A0AAN9Z7X3</accession>
<evidence type="ECO:0000256" key="1">
    <source>
        <dbReference type="SAM" id="SignalP"/>
    </source>
</evidence>